<dbReference type="AlphaFoldDB" id="A0A926EQ95"/>
<keyword evidence="2" id="KW-0630">Potassium</keyword>
<dbReference type="GO" id="GO:0005886">
    <property type="term" value="C:plasma membrane"/>
    <property type="evidence" value="ECO:0007669"/>
    <property type="project" value="InterPro"/>
</dbReference>
<dbReference type="InterPro" id="IPR036291">
    <property type="entry name" value="NAD(P)-bd_dom_sf"/>
</dbReference>
<evidence type="ECO:0000259" key="3">
    <source>
        <dbReference type="PROSITE" id="PS51201"/>
    </source>
</evidence>
<comment type="caution">
    <text evidence="4">The sequence shown here is derived from an EMBL/GenBank/DDBJ whole genome shotgun (WGS) entry which is preliminary data.</text>
</comment>
<dbReference type="PROSITE" id="PS51201">
    <property type="entry name" value="RCK_N"/>
    <property type="match status" value="1"/>
</dbReference>
<evidence type="ECO:0000313" key="5">
    <source>
        <dbReference type="Proteomes" id="UP000623678"/>
    </source>
</evidence>
<keyword evidence="1" id="KW-0406">Ion transport</keyword>
<protein>
    <submittedName>
        <fullName evidence="4">TrkA family potassium uptake protein</fullName>
    </submittedName>
</protein>
<dbReference type="Pfam" id="PF02254">
    <property type="entry name" value="TrkA_N"/>
    <property type="match status" value="1"/>
</dbReference>
<dbReference type="EMBL" id="JACRTD010000014">
    <property type="protein sequence ID" value="MBC8586535.1"/>
    <property type="molecule type" value="Genomic_DNA"/>
</dbReference>
<evidence type="ECO:0000256" key="2">
    <source>
        <dbReference type="ARBA" id="ARBA00022958"/>
    </source>
</evidence>
<dbReference type="PRINTS" id="PR00335">
    <property type="entry name" value="KUPTAKETRKA"/>
</dbReference>
<organism evidence="4 5">
    <name type="scientific">Youxingia wuxianensis</name>
    <dbReference type="NCBI Taxonomy" id="2763678"/>
    <lineage>
        <taxon>Bacteria</taxon>
        <taxon>Bacillati</taxon>
        <taxon>Bacillota</taxon>
        <taxon>Clostridia</taxon>
        <taxon>Eubacteriales</taxon>
        <taxon>Oscillospiraceae</taxon>
        <taxon>Youxingia</taxon>
    </lineage>
</organism>
<reference evidence="4" key="1">
    <citation type="submission" date="2020-08" db="EMBL/GenBank/DDBJ databases">
        <title>Genome public.</title>
        <authorList>
            <person name="Liu C."/>
            <person name="Sun Q."/>
        </authorList>
    </citation>
    <scope>NUCLEOTIDE SEQUENCE</scope>
    <source>
        <strain evidence="4">NSJ-64</strain>
    </source>
</reference>
<dbReference type="InterPro" id="IPR050721">
    <property type="entry name" value="Trk_Ktr_HKT_K-transport"/>
</dbReference>
<dbReference type="InterPro" id="IPR003148">
    <property type="entry name" value="RCK_N"/>
</dbReference>
<keyword evidence="5" id="KW-1185">Reference proteome</keyword>
<dbReference type="Gene3D" id="3.40.50.720">
    <property type="entry name" value="NAD(P)-binding Rossmann-like Domain"/>
    <property type="match status" value="1"/>
</dbReference>
<dbReference type="GO" id="GO:0015079">
    <property type="term" value="F:potassium ion transmembrane transporter activity"/>
    <property type="evidence" value="ECO:0007669"/>
    <property type="project" value="InterPro"/>
</dbReference>
<evidence type="ECO:0000256" key="1">
    <source>
        <dbReference type="ARBA" id="ARBA00022538"/>
    </source>
</evidence>
<accession>A0A926EQ95</accession>
<feature type="domain" description="RCK N-terminal" evidence="3">
    <location>
        <begin position="1"/>
        <end position="123"/>
    </location>
</feature>
<keyword evidence="1" id="KW-0633">Potassium transport</keyword>
<dbReference type="PANTHER" id="PTHR43833">
    <property type="entry name" value="POTASSIUM CHANNEL PROTEIN 2-RELATED-RELATED"/>
    <property type="match status" value="1"/>
</dbReference>
<dbReference type="PANTHER" id="PTHR43833:SF8">
    <property type="entry name" value="TRK SYSTEM POTASSIUM UPTAKE PROTEIN TRKA"/>
    <property type="match status" value="1"/>
</dbReference>
<dbReference type="InterPro" id="IPR006036">
    <property type="entry name" value="K_uptake_TrkA"/>
</dbReference>
<evidence type="ECO:0000313" key="4">
    <source>
        <dbReference type="EMBL" id="MBC8586535.1"/>
    </source>
</evidence>
<dbReference type="RefSeq" id="WP_262396254.1">
    <property type="nucleotide sequence ID" value="NZ_JACRTD010000014.1"/>
</dbReference>
<dbReference type="SUPFAM" id="SSF51735">
    <property type="entry name" value="NAD(P)-binding Rossmann-fold domains"/>
    <property type="match status" value="1"/>
</dbReference>
<name>A0A926EQ95_9FIRM</name>
<gene>
    <name evidence="4" type="ORF">H8705_13195</name>
</gene>
<sequence length="209" mass="22825">MNILIVGCGKVGSQLANVLSKMGHDVSIVDPDEERFSNLSDEFAGYTVTGVPIDQDVLRKAGIEGCEALAAVSNDDNMNVMVCQIASEIFHVPKVLARIYDPARGDVFSHFGLHTVCPTNLSVDALYSMLTDRDRIKNVYLDTTTVAFDAAPATEEEIGRRVCDLEKTDDEKEILFGLLHSNGGLELAYTASLTVIKPDDRLLYAKIVD</sequence>
<dbReference type="Proteomes" id="UP000623678">
    <property type="component" value="Unassembled WGS sequence"/>
</dbReference>
<keyword evidence="1" id="KW-0813">Transport</keyword>
<proteinExistence type="predicted"/>